<evidence type="ECO:0000313" key="2">
    <source>
        <dbReference type="Proteomes" id="UP000586031"/>
    </source>
</evidence>
<dbReference type="PROSITE" id="PS51257">
    <property type="entry name" value="PROKAR_LIPOPROTEIN"/>
    <property type="match status" value="1"/>
</dbReference>
<gene>
    <name evidence="1" type="ORF">HA271_05415</name>
</gene>
<accession>A0A7J4TIK4</accession>
<sequence>MKKDGILVSGIIAILILVVMASGCTNSQTGNNTGSGEKVIVELNLPKSNASASSSSDYNVTIPEGAKSVKIKYQGLQAATTSIGGTDVSSMATLGVFALSVVPTEGQGYADFSSKVVSSKSVDVGGGQSAGTIEFDQSGIKGVFITGVNVKGNVTVSAVT</sequence>
<proteinExistence type="predicted"/>
<comment type="caution">
    <text evidence="1">The sequence shown here is derived from an EMBL/GenBank/DDBJ whole genome shotgun (WGS) entry which is preliminary data.</text>
</comment>
<dbReference type="EMBL" id="DUHE01000154">
    <property type="protein sequence ID" value="HII84268.1"/>
    <property type="molecule type" value="Genomic_DNA"/>
</dbReference>
<name>A0A7J4TIK4_9EURY</name>
<dbReference type="AlphaFoldDB" id="A0A7J4TIK4"/>
<reference evidence="2" key="1">
    <citation type="journal article" date="2020" name="bioRxiv">
        <title>A rank-normalized archaeal taxonomy based on genome phylogeny resolves widespread incomplete and uneven classifications.</title>
        <authorList>
            <person name="Rinke C."/>
            <person name="Chuvochina M."/>
            <person name="Mussig A.J."/>
            <person name="Chaumeil P.-A."/>
            <person name="Waite D.W."/>
            <person name="Whitman W.B."/>
            <person name="Parks D.H."/>
            <person name="Hugenholtz P."/>
        </authorList>
    </citation>
    <scope>NUCLEOTIDE SEQUENCE [LARGE SCALE GENOMIC DNA]</scope>
</reference>
<dbReference type="Proteomes" id="UP000586031">
    <property type="component" value="Unassembled WGS sequence"/>
</dbReference>
<evidence type="ECO:0000313" key="1">
    <source>
        <dbReference type="EMBL" id="HII84268.1"/>
    </source>
</evidence>
<protein>
    <submittedName>
        <fullName evidence="1">Uncharacterized protein</fullName>
    </submittedName>
</protein>
<organism evidence="1 2">
    <name type="scientific">Methanobacterium subterraneum</name>
    <dbReference type="NCBI Taxonomy" id="59277"/>
    <lineage>
        <taxon>Archaea</taxon>
        <taxon>Methanobacteriati</taxon>
        <taxon>Methanobacteriota</taxon>
        <taxon>Methanomada group</taxon>
        <taxon>Methanobacteria</taxon>
        <taxon>Methanobacteriales</taxon>
        <taxon>Methanobacteriaceae</taxon>
        <taxon>Methanobacterium</taxon>
    </lineage>
</organism>